<reference evidence="2 3" key="1">
    <citation type="journal article" date="2009" name="PLoS ONE">
        <title>The complete genome of Teredinibacter turnerae T7901: an intracellular endosymbiont of marine wood-boring bivalves (shipworms).</title>
        <authorList>
            <person name="Yang J.C."/>
            <person name="Madupu R."/>
            <person name="Durkin A.S."/>
            <person name="Ekborg N.A."/>
            <person name="Pedamallu C.S."/>
            <person name="Hostetler J.B."/>
            <person name="Radune D."/>
            <person name="Toms B.S."/>
            <person name="Henrissat B."/>
            <person name="Coutinho P.M."/>
            <person name="Schwarz S."/>
            <person name="Field L."/>
            <person name="Trindade-Silva A.E."/>
            <person name="Soares C.A.G."/>
            <person name="Elshahawi S."/>
            <person name="Hanora A."/>
            <person name="Schmidt E.W."/>
            <person name="Haygood M.G."/>
            <person name="Posfai J."/>
            <person name="Benner J."/>
            <person name="Madinger C."/>
            <person name="Nove J."/>
            <person name="Anton B."/>
            <person name="Chaudhary K."/>
            <person name="Foster J."/>
            <person name="Holman A."/>
            <person name="Kumar S."/>
            <person name="Lessard P.A."/>
            <person name="Luyten Y.A."/>
            <person name="Slatko B."/>
            <person name="Wood N."/>
            <person name="Wu B."/>
            <person name="Teplitski M."/>
            <person name="Mougous J.D."/>
            <person name="Ward N."/>
            <person name="Eisen J.A."/>
            <person name="Badger J.H."/>
            <person name="Distel D.L."/>
        </authorList>
    </citation>
    <scope>NUCLEOTIDE SEQUENCE [LARGE SCALE GENOMIC DNA]</scope>
    <source>
        <strain evidence="3">ATCC 39867 / T7901</strain>
    </source>
</reference>
<dbReference type="RefSeq" id="WP_015820408.1">
    <property type="nucleotide sequence ID" value="NC_012997.1"/>
</dbReference>
<dbReference type="Pfam" id="PF03992">
    <property type="entry name" value="ABM"/>
    <property type="match status" value="1"/>
</dbReference>
<dbReference type="HOGENOM" id="CLU_131496_13_2_6"/>
<dbReference type="STRING" id="377629.TERTU_2166"/>
<dbReference type="InterPro" id="IPR011008">
    <property type="entry name" value="Dimeric_a/b-barrel"/>
</dbReference>
<dbReference type="GO" id="GO:0016787">
    <property type="term" value="F:hydrolase activity"/>
    <property type="evidence" value="ECO:0007669"/>
    <property type="project" value="UniProtKB-KW"/>
</dbReference>
<dbReference type="eggNOG" id="COG1359">
    <property type="taxonomic scope" value="Bacteria"/>
</dbReference>
<feature type="domain" description="ABM" evidence="1">
    <location>
        <begin position="12"/>
        <end position="73"/>
    </location>
</feature>
<evidence type="ECO:0000313" key="2">
    <source>
        <dbReference type="EMBL" id="ACR14292.1"/>
    </source>
</evidence>
<dbReference type="EMBL" id="CP001614">
    <property type="protein sequence ID" value="ACR14292.1"/>
    <property type="molecule type" value="Genomic_DNA"/>
</dbReference>
<accession>C5BJF5</accession>
<dbReference type="Proteomes" id="UP000009080">
    <property type="component" value="Chromosome"/>
</dbReference>
<name>C5BJF5_TERTT</name>
<dbReference type="AlphaFoldDB" id="C5BJF5"/>
<protein>
    <submittedName>
        <fullName evidence="2">Arginase/agmatinase/formimionoglutamate hydrolase</fullName>
    </submittedName>
</protein>
<proteinExistence type="predicted"/>
<sequence>MVSNTEKVVLRGFIDIPSSDLALVLRELAVHIALTRQEEGCLIFEVSEVEGEPCRYRVYEEFSNKSAFEFHQRRVAESTWGKVTRNVVRNYEISGV</sequence>
<dbReference type="SUPFAM" id="SSF54909">
    <property type="entry name" value="Dimeric alpha+beta barrel"/>
    <property type="match status" value="1"/>
</dbReference>
<keyword evidence="3" id="KW-1185">Reference proteome</keyword>
<gene>
    <name evidence="2" type="ordered locus">TERTU_2166</name>
</gene>
<dbReference type="InterPro" id="IPR007138">
    <property type="entry name" value="ABM_dom"/>
</dbReference>
<dbReference type="Gene3D" id="3.30.70.100">
    <property type="match status" value="1"/>
</dbReference>
<organism evidence="2 3">
    <name type="scientific">Teredinibacter turnerae (strain ATCC 39867 / T7901)</name>
    <dbReference type="NCBI Taxonomy" id="377629"/>
    <lineage>
        <taxon>Bacteria</taxon>
        <taxon>Pseudomonadati</taxon>
        <taxon>Pseudomonadota</taxon>
        <taxon>Gammaproteobacteria</taxon>
        <taxon>Cellvibrionales</taxon>
        <taxon>Cellvibrionaceae</taxon>
        <taxon>Teredinibacter</taxon>
    </lineage>
</organism>
<evidence type="ECO:0000259" key="1">
    <source>
        <dbReference type="Pfam" id="PF03992"/>
    </source>
</evidence>
<evidence type="ECO:0000313" key="3">
    <source>
        <dbReference type="Proteomes" id="UP000009080"/>
    </source>
</evidence>
<dbReference type="OrthoDB" id="9812192at2"/>
<keyword evidence="2" id="KW-0378">Hydrolase</keyword>
<dbReference type="KEGG" id="ttu:TERTU_2166"/>